<organism evidence="3 4">
    <name type="scientific">Olea europaea subsp. europaea</name>
    <dbReference type="NCBI Taxonomy" id="158383"/>
    <lineage>
        <taxon>Eukaryota</taxon>
        <taxon>Viridiplantae</taxon>
        <taxon>Streptophyta</taxon>
        <taxon>Embryophyta</taxon>
        <taxon>Tracheophyta</taxon>
        <taxon>Spermatophyta</taxon>
        <taxon>Magnoliopsida</taxon>
        <taxon>eudicotyledons</taxon>
        <taxon>Gunneridae</taxon>
        <taxon>Pentapetalae</taxon>
        <taxon>asterids</taxon>
        <taxon>lamiids</taxon>
        <taxon>Lamiales</taxon>
        <taxon>Oleaceae</taxon>
        <taxon>Oleeae</taxon>
        <taxon>Olea</taxon>
    </lineage>
</organism>
<comment type="caution">
    <text evidence="3">The sequence shown here is derived from an EMBL/GenBank/DDBJ whole genome shotgun (WGS) entry which is preliminary data.</text>
</comment>
<dbReference type="SUPFAM" id="SSF46934">
    <property type="entry name" value="UBA-like"/>
    <property type="match status" value="1"/>
</dbReference>
<dbReference type="Proteomes" id="UP000594638">
    <property type="component" value="Unassembled WGS sequence"/>
</dbReference>
<feature type="compositionally biased region" description="Basic and acidic residues" evidence="1">
    <location>
        <begin position="60"/>
        <end position="82"/>
    </location>
</feature>
<feature type="domain" description="GBF-interacting protein 1 N-terminal" evidence="2">
    <location>
        <begin position="15"/>
        <end position="73"/>
    </location>
</feature>
<evidence type="ECO:0000259" key="2">
    <source>
        <dbReference type="Pfam" id="PF06972"/>
    </source>
</evidence>
<evidence type="ECO:0000313" key="4">
    <source>
        <dbReference type="Proteomes" id="UP000594638"/>
    </source>
</evidence>
<name>A0A8S0SKY7_OLEEU</name>
<protein>
    <submittedName>
        <fullName evidence="3">GBF-interacting 1 isoform X3</fullName>
    </submittedName>
</protein>
<feature type="region of interest" description="Disordered" evidence="1">
    <location>
        <begin position="775"/>
        <end position="838"/>
    </location>
</feature>
<dbReference type="InterPro" id="IPR009719">
    <property type="entry name" value="GIP1_N"/>
</dbReference>
<feature type="compositionally biased region" description="Low complexity" evidence="1">
    <location>
        <begin position="226"/>
        <end position="236"/>
    </location>
</feature>
<feature type="compositionally biased region" description="Polar residues" evidence="1">
    <location>
        <begin position="822"/>
        <end position="838"/>
    </location>
</feature>
<feature type="compositionally biased region" description="Polar residues" evidence="1">
    <location>
        <begin position="1"/>
        <end position="11"/>
    </location>
</feature>
<dbReference type="PANTHER" id="PTHR46445">
    <property type="entry name" value="RNA POLYMERASE II DEGRADATION FACTOR-LIKE PROTEIN (DUF1296)"/>
    <property type="match status" value="1"/>
</dbReference>
<reference evidence="3 4" key="1">
    <citation type="submission" date="2019-12" db="EMBL/GenBank/DDBJ databases">
        <authorList>
            <person name="Alioto T."/>
            <person name="Alioto T."/>
            <person name="Gomez Garrido J."/>
        </authorList>
    </citation>
    <scope>NUCLEOTIDE SEQUENCE [LARGE SCALE GENOMIC DNA]</scope>
</reference>
<evidence type="ECO:0000256" key="1">
    <source>
        <dbReference type="SAM" id="MobiDB-lite"/>
    </source>
</evidence>
<gene>
    <name evidence="3" type="ORF">OLEA9_A060732</name>
</gene>
<feature type="region of interest" description="Disordered" evidence="1">
    <location>
        <begin position="215"/>
        <end position="240"/>
    </location>
</feature>
<feature type="compositionally biased region" description="Polar residues" evidence="1">
    <location>
        <begin position="801"/>
        <end position="815"/>
    </location>
</feature>
<dbReference type="InterPro" id="IPR009060">
    <property type="entry name" value="UBA-like_sf"/>
</dbReference>
<feature type="compositionally biased region" description="Low complexity" evidence="1">
    <location>
        <begin position="83"/>
        <end position="95"/>
    </location>
</feature>
<dbReference type="AlphaFoldDB" id="A0A8S0SKY7"/>
<dbReference type="Pfam" id="PF06972">
    <property type="entry name" value="GIP1_N"/>
    <property type="match status" value="1"/>
</dbReference>
<feature type="compositionally biased region" description="Basic and acidic residues" evidence="1">
    <location>
        <begin position="433"/>
        <end position="447"/>
    </location>
</feature>
<accession>A0A8S0SKY7</accession>
<feature type="region of interest" description="Disordered" evidence="1">
    <location>
        <begin position="1"/>
        <end position="20"/>
    </location>
</feature>
<dbReference type="Gramene" id="OE9A060732T2">
    <property type="protein sequence ID" value="OE9A060732C2"/>
    <property type="gene ID" value="OE9A060732"/>
</dbReference>
<evidence type="ECO:0000313" key="3">
    <source>
        <dbReference type="EMBL" id="CAA2993045.1"/>
    </source>
</evidence>
<feature type="region of interest" description="Disordered" evidence="1">
    <location>
        <begin position="594"/>
        <end position="626"/>
    </location>
</feature>
<feature type="region of interest" description="Disordered" evidence="1">
    <location>
        <begin position="433"/>
        <end position="458"/>
    </location>
</feature>
<proteinExistence type="predicted"/>
<feature type="compositionally biased region" description="Polar residues" evidence="1">
    <location>
        <begin position="594"/>
        <end position="614"/>
    </location>
</feature>
<dbReference type="EMBL" id="CACTIH010005444">
    <property type="protein sequence ID" value="CAA2993045.1"/>
    <property type="molecule type" value="Genomic_DNA"/>
</dbReference>
<feature type="region of interest" description="Disordered" evidence="1">
    <location>
        <begin position="55"/>
        <end position="136"/>
    </location>
</feature>
<feature type="compositionally biased region" description="Low complexity" evidence="1">
    <location>
        <begin position="775"/>
        <end position="786"/>
    </location>
</feature>
<sequence>MSTSKGNSGNGVQAIPAGSRKMVLSLKEIVNCPEAEIYATLKDCNMDPNEAVHRLLSQDPFHEVKSKREKKKENKDTSESRSRGASNNSNRGSKNSSDRSLWRGGSTPYNSSESGPLHGKGTYKKESGSSSYPNTSTSVSIMTGSITNTQPPALSDVATTEYKASSDDAAYGVSSGLHPPSYQPAWVGVPGQVTMADIVKMGRPQKKATSAHNVANNGNRHHVEGHSSTTSHHNSSQDVSAIDEWPSIERPVAAKMQAVSEPSVEPELHPDASDLPFDGIHQHSETEEEVWNAEDDNIENLGTNDMVSTSISNRNIPEDNSGGASLFEDHLYENMGSYQHHGHPYENEEVEEVGVSVSSVAANLQQLSVQQDDQGLPADADGPSVVIPDHLQVQTADCSHLSFGSFGSGMSAVFSSGPSATTPVKANLEEVHRDADVSSIDHSDNRNSEYFGDDSLKNAPDDNLFHRTGASSGSYDASQPEELKPVNIEMAHGNQYAFPTPNTDYTFDNAQHLNVAYAQSQTSSQIQNLTPYSNVMPSHTNSLPSTLLAANVHSARESDLQYSPFPVTQSLPTKFGNSASSIGGSAISMPEALKTSSFPSTQPTQLSLSGTSVASGPPLPQHLPVHPYSQPSLPLGPFANMIGYPFLPQSYPYMPSAFQQQFAGNNTYHQSLAAVLPQYKNSVSVSSLPQSAAVASGYGGFGSTTTIPGNFLMNPPAAPSGTNLSYDDVLSSQYKDSSHLINLQQNENSPMWLHGANSRTVSAVPASTYYNYQGQSQQSGGFRQGQHPSQSYGALGYPNFYHSQTGISQDHQQPNPRDGSLEGSQGQPKQSQQLWQNY</sequence>
<dbReference type="OrthoDB" id="762072at2759"/>
<dbReference type="PANTHER" id="PTHR46445:SF3">
    <property type="entry name" value="RNA POLYMERASE II DEGRADATION FACTOR-LIKE PROTEIN (DUF1296)-RELATED"/>
    <property type="match status" value="1"/>
</dbReference>
<keyword evidence="4" id="KW-1185">Reference proteome</keyword>